<accession>A0A5J4KN54</accession>
<evidence type="ECO:0000313" key="4">
    <source>
        <dbReference type="Proteomes" id="UP000326912"/>
    </source>
</evidence>
<keyword evidence="1" id="KW-0520">NAD</keyword>
<proteinExistence type="predicted"/>
<evidence type="ECO:0000259" key="2">
    <source>
        <dbReference type="Pfam" id="PF04455"/>
    </source>
</evidence>
<feature type="domain" description="LOR/SDH bifunctional enzyme conserved" evidence="2">
    <location>
        <begin position="11"/>
        <end position="74"/>
    </location>
</feature>
<gene>
    <name evidence="3" type="ORF">KDW_27640</name>
</gene>
<evidence type="ECO:0000256" key="1">
    <source>
        <dbReference type="ARBA" id="ARBA00023027"/>
    </source>
</evidence>
<dbReference type="Proteomes" id="UP000326912">
    <property type="component" value="Unassembled WGS sequence"/>
</dbReference>
<name>A0A5J4KN54_9CHLR</name>
<organism evidence="3 4">
    <name type="scientific">Dictyobacter vulcani</name>
    <dbReference type="NCBI Taxonomy" id="2607529"/>
    <lineage>
        <taxon>Bacteria</taxon>
        <taxon>Bacillati</taxon>
        <taxon>Chloroflexota</taxon>
        <taxon>Ktedonobacteria</taxon>
        <taxon>Ktedonobacterales</taxon>
        <taxon>Dictyobacteraceae</taxon>
        <taxon>Dictyobacter</taxon>
    </lineage>
</organism>
<reference evidence="3 4" key="1">
    <citation type="submission" date="2019-10" db="EMBL/GenBank/DDBJ databases">
        <title>Dictyobacter vulcani sp. nov., within the class Ktedonobacteria, isolated from soil of volcanic Mt. Zao.</title>
        <authorList>
            <person name="Zheng Y."/>
            <person name="Wang C.M."/>
            <person name="Sakai Y."/>
            <person name="Abe K."/>
            <person name="Yokota A."/>
            <person name="Yabe S."/>
        </authorList>
    </citation>
    <scope>NUCLEOTIDE SEQUENCE [LARGE SCALE GENOMIC DNA]</scope>
    <source>
        <strain evidence="3 4">W12</strain>
    </source>
</reference>
<dbReference type="InterPro" id="IPR007545">
    <property type="entry name" value="LOR/SDH_bifunc_enz_cons_dom"/>
</dbReference>
<protein>
    <recommendedName>
        <fullName evidence="2">LOR/SDH bifunctional enzyme conserved domain-containing protein</fullName>
    </recommendedName>
</protein>
<dbReference type="Pfam" id="PF04455">
    <property type="entry name" value="Saccharop_dh_N"/>
    <property type="match status" value="1"/>
</dbReference>
<dbReference type="InterPro" id="IPR043009">
    <property type="entry name" value="LOR/SDH_bifunc_enz_cons_dom_sf"/>
</dbReference>
<keyword evidence="4" id="KW-1185">Reference proteome</keyword>
<dbReference type="Gene3D" id="3.30.70.2690">
    <property type="entry name" value="LOR/SDH bifunctional enzyme, conserved domain"/>
    <property type="match status" value="1"/>
</dbReference>
<dbReference type="AlphaFoldDB" id="A0A5J4KN54"/>
<dbReference type="EMBL" id="BKZW01000001">
    <property type="protein sequence ID" value="GER88602.1"/>
    <property type="molecule type" value="Genomic_DNA"/>
</dbReference>
<sequence length="90" mass="10439">MREQAMHTVHEVMEMSGHIIDSWTLPKAWDTIMDRGGNFDVEEIQVGATKDDTSYVRIKVEAPMMRCLNRLFLSSNNLVPSSYMPMMFIR</sequence>
<evidence type="ECO:0000313" key="3">
    <source>
        <dbReference type="EMBL" id="GER88602.1"/>
    </source>
</evidence>
<comment type="caution">
    <text evidence="3">The sequence shown here is derived from an EMBL/GenBank/DDBJ whole genome shotgun (WGS) entry which is preliminary data.</text>
</comment>